<proteinExistence type="predicted"/>
<reference evidence="2 3" key="1">
    <citation type="submission" date="2020-06" db="EMBL/GenBank/DDBJ databases">
        <title>NJ-3-1, isolated from saline soil.</title>
        <authorList>
            <person name="Cui H.L."/>
            <person name="Shi X."/>
        </authorList>
    </citation>
    <scope>NUCLEOTIDE SEQUENCE [LARGE SCALE GENOMIC DNA]</scope>
    <source>
        <strain evidence="2 3">NJ-3-1</strain>
    </source>
</reference>
<gene>
    <name evidence="2" type="ORF">HUG12_14560</name>
</gene>
<accession>A0A7D5QIA9</accession>
<evidence type="ECO:0000256" key="1">
    <source>
        <dbReference type="SAM" id="MobiDB-lite"/>
    </source>
</evidence>
<feature type="compositionally biased region" description="Low complexity" evidence="1">
    <location>
        <begin position="44"/>
        <end position="62"/>
    </location>
</feature>
<keyword evidence="3" id="KW-1185">Reference proteome</keyword>
<dbReference type="AlphaFoldDB" id="A0A7D5QIA9"/>
<evidence type="ECO:0008006" key="4">
    <source>
        <dbReference type="Google" id="ProtNLM"/>
    </source>
</evidence>
<dbReference type="PROSITE" id="PS51257">
    <property type="entry name" value="PROKAR_LIPOPROTEIN"/>
    <property type="match status" value="1"/>
</dbReference>
<dbReference type="GeneID" id="56038705"/>
<name>A0A7D5QIA9_9EURY</name>
<dbReference type="RefSeq" id="WP_179269469.1">
    <property type="nucleotide sequence ID" value="NZ_CP058579.1"/>
</dbReference>
<sequence length="437" mass="47108">MRTPTPLVVLLLVLAGCSSGVSFTERPAAEATAPVGPKDAALATPNVETPTPTDTPTGTERPASPESLAASYDIDTEGGELPVDYALVHARVVSMLDARHTQPPERVRIEPDERMDVGATRYPEFYRLLGITVPEDRTRTLTAAAYVQSPDTVTVNRRILDRSELTERTLAHESVHVVQFRTDAFRRTAADVTVGRPTTDGFMVQRSITEGSATYVETEYAALYDLADPNATESMGQRYRNNSGASKLGLAPYYFGARYADGRLEGPEEIDVLYTDPPRTSEQLVHGLDPDSEPVADLVVDAEAGGNWEHEPVARDRFGELFVRVVLGSELNESAAAAGADGWGADERIAFANAGEGERGTGYAWVLRFDDAANATEFSAAFDGWEGARDANDPVRTARIDGETIVVFLGSESFVESARASSNGENGTVTVRIDGTD</sequence>
<protein>
    <recommendedName>
        <fullName evidence="4">DUF4157 domain-containing protein</fullName>
    </recommendedName>
</protein>
<evidence type="ECO:0000313" key="3">
    <source>
        <dbReference type="Proteomes" id="UP000509626"/>
    </source>
</evidence>
<evidence type="ECO:0000313" key="2">
    <source>
        <dbReference type="EMBL" id="QLG62884.1"/>
    </source>
</evidence>
<organism evidence="2 3">
    <name type="scientific">Halorarum salinum</name>
    <dbReference type="NCBI Taxonomy" id="2743089"/>
    <lineage>
        <taxon>Archaea</taxon>
        <taxon>Methanobacteriati</taxon>
        <taxon>Methanobacteriota</taxon>
        <taxon>Stenosarchaea group</taxon>
        <taxon>Halobacteria</taxon>
        <taxon>Halobacteriales</taxon>
        <taxon>Haloferacaceae</taxon>
        <taxon>Halorarum</taxon>
    </lineage>
</organism>
<dbReference type="OrthoDB" id="312460at2157"/>
<feature type="region of interest" description="Disordered" evidence="1">
    <location>
        <begin position="28"/>
        <end position="66"/>
    </location>
</feature>
<dbReference type="KEGG" id="halu:HUG12_14560"/>
<dbReference type="Proteomes" id="UP000509626">
    <property type="component" value="Chromosome"/>
</dbReference>
<dbReference type="EMBL" id="CP058579">
    <property type="protein sequence ID" value="QLG62884.1"/>
    <property type="molecule type" value="Genomic_DNA"/>
</dbReference>